<organism evidence="1 2">
    <name type="scientific">Rubroshorea leprosula</name>
    <dbReference type="NCBI Taxonomy" id="152421"/>
    <lineage>
        <taxon>Eukaryota</taxon>
        <taxon>Viridiplantae</taxon>
        <taxon>Streptophyta</taxon>
        <taxon>Embryophyta</taxon>
        <taxon>Tracheophyta</taxon>
        <taxon>Spermatophyta</taxon>
        <taxon>Magnoliopsida</taxon>
        <taxon>eudicotyledons</taxon>
        <taxon>Gunneridae</taxon>
        <taxon>Pentapetalae</taxon>
        <taxon>rosids</taxon>
        <taxon>malvids</taxon>
        <taxon>Malvales</taxon>
        <taxon>Dipterocarpaceae</taxon>
        <taxon>Rubroshorea</taxon>
    </lineage>
</organism>
<sequence length="68" mass="7667">MYLVLLMNQSASFAGVENDNKGDQEENRPNIRVSSIPRPRAVLSSPGNSLHLCFTTKWKFCLSLCFFS</sequence>
<evidence type="ECO:0000313" key="2">
    <source>
        <dbReference type="Proteomes" id="UP001054252"/>
    </source>
</evidence>
<accession>A0AAV5H9Y4</accession>
<dbReference type="EMBL" id="BPVZ01000001">
    <property type="protein sequence ID" value="GKU85672.1"/>
    <property type="molecule type" value="Genomic_DNA"/>
</dbReference>
<keyword evidence="2" id="KW-1185">Reference proteome</keyword>
<gene>
    <name evidence="1" type="ORF">SLEP1_g307</name>
</gene>
<protein>
    <recommendedName>
        <fullName evidence="3">Ycf15</fullName>
    </recommendedName>
</protein>
<reference evidence="1 2" key="1">
    <citation type="journal article" date="2021" name="Commun. Biol.">
        <title>The genome of Shorea leprosula (Dipterocarpaceae) highlights the ecological relevance of drought in aseasonal tropical rainforests.</title>
        <authorList>
            <person name="Ng K.K.S."/>
            <person name="Kobayashi M.J."/>
            <person name="Fawcett J.A."/>
            <person name="Hatakeyama M."/>
            <person name="Paape T."/>
            <person name="Ng C.H."/>
            <person name="Ang C.C."/>
            <person name="Tnah L.H."/>
            <person name="Lee C.T."/>
            <person name="Nishiyama T."/>
            <person name="Sese J."/>
            <person name="O'Brien M.J."/>
            <person name="Copetti D."/>
            <person name="Mohd Noor M.I."/>
            <person name="Ong R.C."/>
            <person name="Putra M."/>
            <person name="Sireger I.Z."/>
            <person name="Indrioko S."/>
            <person name="Kosugi Y."/>
            <person name="Izuno A."/>
            <person name="Isagi Y."/>
            <person name="Lee S.L."/>
            <person name="Shimizu K.K."/>
        </authorList>
    </citation>
    <scope>NUCLEOTIDE SEQUENCE [LARGE SCALE GENOMIC DNA]</scope>
    <source>
        <strain evidence="1">214</strain>
    </source>
</reference>
<comment type="caution">
    <text evidence="1">The sequence shown here is derived from an EMBL/GenBank/DDBJ whole genome shotgun (WGS) entry which is preliminary data.</text>
</comment>
<evidence type="ECO:0008006" key="3">
    <source>
        <dbReference type="Google" id="ProtNLM"/>
    </source>
</evidence>
<dbReference type="AlphaFoldDB" id="A0AAV5H9Y4"/>
<evidence type="ECO:0000313" key="1">
    <source>
        <dbReference type="EMBL" id="GKU85672.1"/>
    </source>
</evidence>
<proteinExistence type="predicted"/>
<dbReference type="Proteomes" id="UP001054252">
    <property type="component" value="Unassembled WGS sequence"/>
</dbReference>
<name>A0AAV5H9Y4_9ROSI</name>